<keyword evidence="4" id="KW-0963">Cytoplasm</keyword>
<keyword evidence="7" id="KW-0862">Zinc</keyword>
<dbReference type="GO" id="GO:0003700">
    <property type="term" value="F:DNA-binding transcription factor activity"/>
    <property type="evidence" value="ECO:0007669"/>
    <property type="project" value="InterPro"/>
</dbReference>
<keyword evidence="5" id="KW-0678">Repressor</keyword>
<keyword evidence="9" id="KW-0238">DNA-binding</keyword>
<dbReference type="EMBL" id="UOFC01000088">
    <property type="protein sequence ID" value="VAW46104.1"/>
    <property type="molecule type" value="Genomic_DNA"/>
</dbReference>
<dbReference type="GO" id="GO:0008270">
    <property type="term" value="F:zinc ion binding"/>
    <property type="evidence" value="ECO:0007669"/>
    <property type="project" value="TreeGrafter"/>
</dbReference>
<dbReference type="GO" id="GO:0045892">
    <property type="term" value="P:negative regulation of DNA-templated transcription"/>
    <property type="evidence" value="ECO:0007669"/>
    <property type="project" value="TreeGrafter"/>
</dbReference>
<dbReference type="InterPro" id="IPR036390">
    <property type="entry name" value="WH_DNA-bd_sf"/>
</dbReference>
<dbReference type="GO" id="GO:1900705">
    <property type="term" value="P:negative regulation of siderophore biosynthetic process"/>
    <property type="evidence" value="ECO:0007669"/>
    <property type="project" value="TreeGrafter"/>
</dbReference>
<proteinExistence type="inferred from homology"/>
<accession>A0A3B0WQW0</accession>
<dbReference type="SUPFAM" id="SSF46785">
    <property type="entry name" value="Winged helix' DNA-binding domain"/>
    <property type="match status" value="1"/>
</dbReference>
<dbReference type="NCBIfam" id="NF006999">
    <property type="entry name" value="PRK09462.1"/>
    <property type="match status" value="1"/>
</dbReference>
<reference evidence="11" key="1">
    <citation type="submission" date="2018-06" db="EMBL/GenBank/DDBJ databases">
        <authorList>
            <person name="Zhirakovskaya E."/>
        </authorList>
    </citation>
    <scope>NUCLEOTIDE SEQUENCE</scope>
</reference>
<evidence type="ECO:0000256" key="6">
    <source>
        <dbReference type="ARBA" id="ARBA00022723"/>
    </source>
</evidence>
<evidence type="ECO:0000256" key="3">
    <source>
        <dbReference type="ARBA" id="ARBA00011738"/>
    </source>
</evidence>
<name>A0A3B0WQW0_9ZZZZ</name>
<evidence type="ECO:0000256" key="1">
    <source>
        <dbReference type="ARBA" id="ARBA00004496"/>
    </source>
</evidence>
<dbReference type="FunFam" id="1.10.10.10:FF:000007">
    <property type="entry name" value="Ferric uptake regulation protein"/>
    <property type="match status" value="1"/>
</dbReference>
<keyword evidence="8" id="KW-0805">Transcription regulation</keyword>
<organism evidence="11">
    <name type="scientific">hydrothermal vent metagenome</name>
    <dbReference type="NCBI Taxonomy" id="652676"/>
    <lineage>
        <taxon>unclassified sequences</taxon>
        <taxon>metagenomes</taxon>
        <taxon>ecological metagenomes</taxon>
    </lineage>
</organism>
<evidence type="ECO:0000256" key="4">
    <source>
        <dbReference type="ARBA" id="ARBA00022490"/>
    </source>
</evidence>
<dbReference type="Gene3D" id="3.30.1490.190">
    <property type="match status" value="1"/>
</dbReference>
<comment type="similarity">
    <text evidence="2">Belongs to the Fur family.</text>
</comment>
<dbReference type="CDD" id="cd07153">
    <property type="entry name" value="Fur_like"/>
    <property type="match status" value="1"/>
</dbReference>
<evidence type="ECO:0000313" key="11">
    <source>
        <dbReference type="EMBL" id="VAW46104.1"/>
    </source>
</evidence>
<dbReference type="PANTHER" id="PTHR33202">
    <property type="entry name" value="ZINC UPTAKE REGULATION PROTEIN"/>
    <property type="match status" value="1"/>
</dbReference>
<keyword evidence="6" id="KW-0479">Metal-binding</keyword>
<evidence type="ECO:0000256" key="7">
    <source>
        <dbReference type="ARBA" id="ARBA00022833"/>
    </source>
</evidence>
<dbReference type="InterPro" id="IPR043135">
    <property type="entry name" value="Fur_C"/>
</dbReference>
<comment type="subunit">
    <text evidence="3">Homodimer.</text>
</comment>
<dbReference type="PANTHER" id="PTHR33202:SF2">
    <property type="entry name" value="FERRIC UPTAKE REGULATION PROTEIN"/>
    <property type="match status" value="1"/>
</dbReference>
<keyword evidence="10" id="KW-0804">Transcription</keyword>
<evidence type="ECO:0000256" key="5">
    <source>
        <dbReference type="ARBA" id="ARBA00022491"/>
    </source>
</evidence>
<sequence length="181" mass="20805">MNAFILILVLVIRLFKVLYTLRKMNEATKIKPYSNGKNSEDQMSGSELKKFGLKVTLPRLKILEILERLDEQHHLTAEDVYKMLLEQGEEVGLATVYRVLTQFEQAGIVRRLNFENNISIFELDTGDNHDHLVCVKSGQVKEFVDPVIEARIKEIAKENGYELLSHSLVVYGERVIKDSDK</sequence>
<dbReference type="GO" id="GO:0005829">
    <property type="term" value="C:cytosol"/>
    <property type="evidence" value="ECO:0007669"/>
    <property type="project" value="TreeGrafter"/>
</dbReference>
<evidence type="ECO:0000256" key="2">
    <source>
        <dbReference type="ARBA" id="ARBA00007957"/>
    </source>
</evidence>
<protein>
    <submittedName>
        <fullName evidence="11">Ferric uptake regulation protein FUR</fullName>
    </submittedName>
</protein>
<gene>
    <name evidence="11" type="ORF">MNBD_GAMMA03-747</name>
</gene>
<dbReference type="InterPro" id="IPR036388">
    <property type="entry name" value="WH-like_DNA-bd_sf"/>
</dbReference>
<dbReference type="InterPro" id="IPR002481">
    <property type="entry name" value="FUR"/>
</dbReference>
<evidence type="ECO:0000256" key="9">
    <source>
        <dbReference type="ARBA" id="ARBA00023125"/>
    </source>
</evidence>
<dbReference type="Pfam" id="PF01475">
    <property type="entry name" value="FUR"/>
    <property type="match status" value="1"/>
</dbReference>
<evidence type="ECO:0000256" key="8">
    <source>
        <dbReference type="ARBA" id="ARBA00023015"/>
    </source>
</evidence>
<evidence type="ECO:0000256" key="10">
    <source>
        <dbReference type="ARBA" id="ARBA00023163"/>
    </source>
</evidence>
<comment type="subcellular location">
    <subcellularLocation>
        <location evidence="1">Cytoplasm</location>
    </subcellularLocation>
</comment>
<dbReference type="GO" id="GO:0000976">
    <property type="term" value="F:transcription cis-regulatory region binding"/>
    <property type="evidence" value="ECO:0007669"/>
    <property type="project" value="TreeGrafter"/>
</dbReference>
<dbReference type="AlphaFoldDB" id="A0A3B0WQW0"/>
<dbReference type="Gene3D" id="1.10.10.10">
    <property type="entry name" value="Winged helix-like DNA-binding domain superfamily/Winged helix DNA-binding domain"/>
    <property type="match status" value="1"/>
</dbReference>